<organism evidence="3 5">
    <name type="scientific">Sphaerobolus stellatus (strain SS14)</name>
    <dbReference type="NCBI Taxonomy" id="990650"/>
    <lineage>
        <taxon>Eukaryota</taxon>
        <taxon>Fungi</taxon>
        <taxon>Dikarya</taxon>
        <taxon>Basidiomycota</taxon>
        <taxon>Agaricomycotina</taxon>
        <taxon>Agaricomycetes</taxon>
        <taxon>Phallomycetidae</taxon>
        <taxon>Geastrales</taxon>
        <taxon>Sphaerobolaceae</taxon>
        <taxon>Sphaerobolus</taxon>
    </lineage>
</organism>
<feature type="transmembrane region" description="Helical" evidence="2">
    <location>
        <begin position="51"/>
        <end position="69"/>
    </location>
</feature>
<feature type="transmembrane region" description="Helical" evidence="2">
    <location>
        <begin position="260"/>
        <end position="279"/>
    </location>
</feature>
<protein>
    <submittedName>
        <fullName evidence="3">Uncharacterized protein</fullName>
    </submittedName>
</protein>
<dbReference type="OrthoDB" id="5427664at2759"/>
<feature type="transmembrane region" description="Helical" evidence="2">
    <location>
        <begin position="122"/>
        <end position="140"/>
    </location>
</feature>
<keyword evidence="2" id="KW-1133">Transmembrane helix</keyword>
<gene>
    <name evidence="3" type="ORF">M422DRAFT_256406</name>
    <name evidence="4" type="ORF">M422DRAFT_256410</name>
</gene>
<feature type="transmembrane region" description="Helical" evidence="2">
    <location>
        <begin position="168"/>
        <end position="188"/>
    </location>
</feature>
<dbReference type="EMBL" id="KN837142">
    <property type="protein sequence ID" value="KIJ40714.1"/>
    <property type="molecule type" value="Genomic_DNA"/>
</dbReference>
<proteinExistence type="predicted"/>
<feature type="region of interest" description="Disordered" evidence="1">
    <location>
        <begin position="352"/>
        <end position="389"/>
    </location>
</feature>
<dbReference type="EMBL" id="KN837142">
    <property type="protein sequence ID" value="KIJ40712.1"/>
    <property type="molecule type" value="Genomic_DNA"/>
</dbReference>
<dbReference type="AlphaFoldDB" id="A0A0C9VH14"/>
<evidence type="ECO:0000256" key="2">
    <source>
        <dbReference type="SAM" id="Phobius"/>
    </source>
</evidence>
<reference evidence="3 5" key="1">
    <citation type="submission" date="2014-06" db="EMBL/GenBank/DDBJ databases">
        <title>Evolutionary Origins and Diversification of the Mycorrhizal Mutualists.</title>
        <authorList>
            <consortium name="DOE Joint Genome Institute"/>
            <consortium name="Mycorrhizal Genomics Consortium"/>
            <person name="Kohler A."/>
            <person name="Kuo A."/>
            <person name="Nagy L.G."/>
            <person name="Floudas D."/>
            <person name="Copeland A."/>
            <person name="Barry K.W."/>
            <person name="Cichocki N."/>
            <person name="Veneault-Fourrey C."/>
            <person name="LaButti K."/>
            <person name="Lindquist E.A."/>
            <person name="Lipzen A."/>
            <person name="Lundell T."/>
            <person name="Morin E."/>
            <person name="Murat C."/>
            <person name="Riley R."/>
            <person name="Ohm R."/>
            <person name="Sun H."/>
            <person name="Tunlid A."/>
            <person name="Henrissat B."/>
            <person name="Grigoriev I.V."/>
            <person name="Hibbett D.S."/>
            <person name="Martin F."/>
        </authorList>
    </citation>
    <scope>NUCLEOTIDE SEQUENCE [LARGE SCALE GENOMIC DNA]</scope>
    <source>
        <strain evidence="3 5">SS14</strain>
    </source>
</reference>
<keyword evidence="2" id="KW-0812">Transmembrane</keyword>
<dbReference type="Proteomes" id="UP000054279">
    <property type="component" value="Unassembled WGS sequence"/>
</dbReference>
<evidence type="ECO:0000313" key="4">
    <source>
        <dbReference type="EMBL" id="KIJ40714.1"/>
    </source>
</evidence>
<evidence type="ECO:0000313" key="5">
    <source>
        <dbReference type="Proteomes" id="UP000054279"/>
    </source>
</evidence>
<sequence>MSSACPFDGSPPLNTDIAGVGVRISTYVQAFLTIVMMTVSPSLEDIYSQAFLFIIMNISIIASALVVGFSSTPQISLQDAVVAWFFTIIPLIVLHIAGMKLRHRTKLSNAIHTSEWDLNRSLVAMSSMYILSAVFTLIVLHRRETFGSFPECNSSARLFFFGVRKVSHGWFVGMAVVYGIFAISDVCSDDCEVSYSRMFACEYEGAEDGRGTKTGETPAKANRKIGKFNSYYILSFVFTSFLQEKTPPPANINFEADYRWGVIVTILLLIWIAFTELTVAKNHFAPPDGPIWQFGQLFPLFLLACPLFDTSKAVRKFVKDAPKRRAAIAARAQNPQSRVPRAGLFETIEELMRDDPEEDSEENTEENATDPVKDNAKVPATENASEIAKEDIIEAAEEIV</sequence>
<feature type="transmembrane region" description="Helical" evidence="2">
    <location>
        <begin position="291"/>
        <end position="309"/>
    </location>
</feature>
<evidence type="ECO:0000256" key="1">
    <source>
        <dbReference type="SAM" id="MobiDB-lite"/>
    </source>
</evidence>
<dbReference type="HOGENOM" id="CLU_689217_0_0_1"/>
<evidence type="ECO:0000313" key="3">
    <source>
        <dbReference type="EMBL" id="KIJ40712.1"/>
    </source>
</evidence>
<keyword evidence="5" id="KW-1185">Reference proteome</keyword>
<feature type="transmembrane region" description="Helical" evidence="2">
    <location>
        <begin position="81"/>
        <end position="101"/>
    </location>
</feature>
<accession>A0A0C9VH14</accession>
<feature type="compositionally biased region" description="Acidic residues" evidence="1">
    <location>
        <begin position="355"/>
        <end position="368"/>
    </location>
</feature>
<name>A0A0C9VH14_SPHS4</name>
<feature type="transmembrane region" description="Helical" evidence="2">
    <location>
        <begin position="20"/>
        <end position="39"/>
    </location>
</feature>
<keyword evidence="2" id="KW-0472">Membrane</keyword>